<reference evidence="3 4" key="1">
    <citation type="journal article" date="2019" name="Environ. Microbiol.">
        <title>Genomics insights into ecotype formation of ammonia-oxidizing archaea in the deep ocean.</title>
        <authorList>
            <person name="Wang Y."/>
            <person name="Huang J.M."/>
            <person name="Cui G.J."/>
            <person name="Nunoura T."/>
            <person name="Takaki Y."/>
            <person name="Li W.L."/>
            <person name="Li J."/>
            <person name="Gao Z.M."/>
            <person name="Takai K."/>
            <person name="Zhang A.Q."/>
            <person name="Stepanauskas R."/>
        </authorList>
    </citation>
    <scope>NUCLEOTIDE SEQUENCE [LARGE SCALE GENOMIC DNA]</scope>
    <source>
        <strain evidence="3 4">T1L11</strain>
    </source>
</reference>
<dbReference type="InterPro" id="IPR011251">
    <property type="entry name" value="Luciferase-like_dom"/>
</dbReference>
<dbReference type="PANTHER" id="PTHR43244">
    <property type="match status" value="1"/>
</dbReference>
<dbReference type="AlphaFoldDB" id="A0A7K4MJ04"/>
<dbReference type="Proteomes" id="UP000563820">
    <property type="component" value="Unassembled WGS sequence"/>
</dbReference>
<proteinExistence type="predicted"/>
<gene>
    <name evidence="3" type="ORF">HX848_07400</name>
</gene>
<evidence type="ECO:0000256" key="1">
    <source>
        <dbReference type="ARBA" id="ARBA00023002"/>
    </source>
</evidence>
<feature type="domain" description="Luciferase-like" evidence="2">
    <location>
        <begin position="18"/>
        <end position="132"/>
    </location>
</feature>
<sequence>MSRNFVTMIGIELGIRAPAKAIERAAQIADDNYVEYFFVPETHPGFFGVNALDVLSNISEKVKHVKLGTGIINVFSRTQEEILDAANHLHTKTGGKFVLGIGTSAPIIIKNLWNMEFKKPLSRLRDYSNFIKTKYSGPIYWAAVGEKTTKLAAENADGVIFFLKPRDQISNHIDMINSTLKSLNKSEDEFNVISILPTFFADNNNQAKMTLASYIGANEFYAISLTNAGFQDEVEKIKNAFEKVGLWEAMQNVGDVLLDELTVSGSVKECKERISKMIKNTKLKTVILGFDLPEDKYTDDFFEKLDKLLKSLQ</sequence>
<evidence type="ECO:0000313" key="4">
    <source>
        <dbReference type="Proteomes" id="UP000563820"/>
    </source>
</evidence>
<evidence type="ECO:0000313" key="3">
    <source>
        <dbReference type="EMBL" id="NWJ29184.1"/>
    </source>
</evidence>
<keyword evidence="1" id="KW-0560">Oxidoreductase</keyword>
<dbReference type="SUPFAM" id="SSF51679">
    <property type="entry name" value="Bacterial luciferase-like"/>
    <property type="match status" value="1"/>
</dbReference>
<dbReference type="Pfam" id="PF00296">
    <property type="entry name" value="Bac_luciferase"/>
    <property type="match status" value="2"/>
</dbReference>
<dbReference type="GO" id="GO:0016705">
    <property type="term" value="F:oxidoreductase activity, acting on paired donors, with incorporation or reduction of molecular oxygen"/>
    <property type="evidence" value="ECO:0007669"/>
    <property type="project" value="InterPro"/>
</dbReference>
<dbReference type="EMBL" id="JACATE010000015">
    <property type="protein sequence ID" value="NWJ29184.1"/>
    <property type="molecule type" value="Genomic_DNA"/>
</dbReference>
<name>A0A7K4MJ04_9ARCH</name>
<dbReference type="InterPro" id="IPR036661">
    <property type="entry name" value="Luciferase-like_sf"/>
</dbReference>
<dbReference type="PANTHER" id="PTHR43244:SF1">
    <property type="entry name" value="5,10-METHYLENETETRAHYDROMETHANOPTERIN REDUCTASE"/>
    <property type="match status" value="1"/>
</dbReference>
<accession>A0A7K4MJ04</accession>
<dbReference type="InterPro" id="IPR050564">
    <property type="entry name" value="F420-G6PD/mer"/>
</dbReference>
<protein>
    <submittedName>
        <fullName evidence="3">LLM class flavin-dependent oxidoreductase</fullName>
    </submittedName>
</protein>
<dbReference type="Gene3D" id="3.20.20.30">
    <property type="entry name" value="Luciferase-like domain"/>
    <property type="match status" value="1"/>
</dbReference>
<comment type="caution">
    <text evidence="3">The sequence shown here is derived from an EMBL/GenBank/DDBJ whole genome shotgun (WGS) entry which is preliminary data.</text>
</comment>
<feature type="domain" description="Luciferase-like" evidence="2">
    <location>
        <begin position="137"/>
        <end position="276"/>
    </location>
</feature>
<evidence type="ECO:0000259" key="2">
    <source>
        <dbReference type="Pfam" id="PF00296"/>
    </source>
</evidence>
<organism evidence="3 4">
    <name type="scientific">Marine Group I thaumarchaeote</name>
    <dbReference type="NCBI Taxonomy" id="2511932"/>
    <lineage>
        <taxon>Archaea</taxon>
        <taxon>Nitrososphaerota</taxon>
        <taxon>Marine Group I</taxon>
    </lineage>
</organism>